<dbReference type="AlphaFoldDB" id="K6Y3Q9"/>
<protein>
    <submittedName>
        <fullName evidence="1">Uncharacterized protein</fullName>
    </submittedName>
</protein>
<sequence length="42" mass="5001">MTNSKLFLGYRLFCFRMWLMNMHIPHQYIDPACGINVRVGLL</sequence>
<dbReference type="Proteomes" id="UP000006334">
    <property type="component" value="Unassembled WGS sequence"/>
</dbReference>
<keyword evidence="2" id="KW-1185">Reference proteome</keyword>
<dbReference type="EMBL" id="BAEN01000010">
    <property type="protein sequence ID" value="GAC12902.1"/>
    <property type="molecule type" value="Genomic_DNA"/>
</dbReference>
<gene>
    <name evidence="1" type="ORF">GLIP_0248</name>
</gene>
<proteinExistence type="predicted"/>
<evidence type="ECO:0000313" key="1">
    <source>
        <dbReference type="EMBL" id="GAC12902.1"/>
    </source>
</evidence>
<reference evidence="1 2" key="1">
    <citation type="journal article" date="2017" name="Antonie Van Leeuwenhoek">
        <title>Rhizobium rhizosphaerae sp. nov., a novel species isolated from rice rhizosphere.</title>
        <authorList>
            <person name="Zhao J.J."/>
            <person name="Zhang J."/>
            <person name="Zhang R.J."/>
            <person name="Zhang C.W."/>
            <person name="Yin H.Q."/>
            <person name="Zhang X.X."/>
        </authorList>
    </citation>
    <scope>NUCLEOTIDE SEQUENCE [LARGE SCALE GENOMIC DNA]</scope>
    <source>
        <strain evidence="1 2">E3</strain>
    </source>
</reference>
<dbReference type="STRING" id="1127673.GLIP_0248"/>
<name>K6Y3Q9_9ALTE</name>
<comment type="caution">
    <text evidence="1">The sequence shown here is derived from an EMBL/GenBank/DDBJ whole genome shotgun (WGS) entry which is preliminary data.</text>
</comment>
<accession>K6Y3Q9</accession>
<organism evidence="1 2">
    <name type="scientific">Aliiglaciecola lipolytica E3</name>
    <dbReference type="NCBI Taxonomy" id="1127673"/>
    <lineage>
        <taxon>Bacteria</taxon>
        <taxon>Pseudomonadati</taxon>
        <taxon>Pseudomonadota</taxon>
        <taxon>Gammaproteobacteria</taxon>
        <taxon>Alteromonadales</taxon>
        <taxon>Alteromonadaceae</taxon>
        <taxon>Aliiglaciecola</taxon>
    </lineage>
</organism>
<evidence type="ECO:0000313" key="2">
    <source>
        <dbReference type="Proteomes" id="UP000006334"/>
    </source>
</evidence>